<feature type="compositionally biased region" description="Basic and acidic residues" evidence="1">
    <location>
        <begin position="1"/>
        <end position="17"/>
    </location>
</feature>
<dbReference type="AlphaFoldDB" id="A0AAD9AIV9"/>
<gene>
    <name evidence="2" type="ORF">CCHR01_09849</name>
</gene>
<protein>
    <submittedName>
        <fullName evidence="2">Uncharacterized protein</fullName>
    </submittedName>
</protein>
<evidence type="ECO:0000313" key="3">
    <source>
        <dbReference type="Proteomes" id="UP001243330"/>
    </source>
</evidence>
<accession>A0AAD9AIV9</accession>
<keyword evidence="3" id="KW-1185">Reference proteome</keyword>
<feature type="compositionally biased region" description="Low complexity" evidence="1">
    <location>
        <begin position="19"/>
        <end position="29"/>
    </location>
</feature>
<feature type="region of interest" description="Disordered" evidence="1">
    <location>
        <begin position="1"/>
        <end position="29"/>
    </location>
</feature>
<proteinExistence type="predicted"/>
<reference evidence="2" key="1">
    <citation type="submission" date="2023-01" db="EMBL/GenBank/DDBJ databases">
        <title>Colletotrichum chrysophilum M932 genome sequence.</title>
        <authorList>
            <person name="Baroncelli R."/>
        </authorList>
    </citation>
    <scope>NUCLEOTIDE SEQUENCE</scope>
    <source>
        <strain evidence="2">M932</strain>
    </source>
</reference>
<name>A0AAD9AIV9_9PEZI</name>
<dbReference type="EMBL" id="JAQOWY010000200">
    <property type="protein sequence ID" value="KAK1847507.1"/>
    <property type="molecule type" value="Genomic_DNA"/>
</dbReference>
<dbReference type="Proteomes" id="UP001243330">
    <property type="component" value="Unassembled WGS sequence"/>
</dbReference>
<evidence type="ECO:0000313" key="2">
    <source>
        <dbReference type="EMBL" id="KAK1847507.1"/>
    </source>
</evidence>
<organism evidence="2 3">
    <name type="scientific">Colletotrichum chrysophilum</name>
    <dbReference type="NCBI Taxonomy" id="1836956"/>
    <lineage>
        <taxon>Eukaryota</taxon>
        <taxon>Fungi</taxon>
        <taxon>Dikarya</taxon>
        <taxon>Ascomycota</taxon>
        <taxon>Pezizomycotina</taxon>
        <taxon>Sordariomycetes</taxon>
        <taxon>Hypocreomycetidae</taxon>
        <taxon>Glomerellales</taxon>
        <taxon>Glomerellaceae</taxon>
        <taxon>Colletotrichum</taxon>
        <taxon>Colletotrichum gloeosporioides species complex</taxon>
    </lineage>
</organism>
<comment type="caution">
    <text evidence="2">The sequence shown here is derived from an EMBL/GenBank/DDBJ whole genome shotgun (WGS) entry which is preliminary data.</text>
</comment>
<evidence type="ECO:0000256" key="1">
    <source>
        <dbReference type="SAM" id="MobiDB-lite"/>
    </source>
</evidence>
<sequence>MKTQTRRDGPQEVKETTKSSAASIQGQAGSPEFYNDVWAHHLEMLLAEQPTPPSALNQLTPPTIYSAFHPPATDWPADWY</sequence>